<evidence type="ECO:0000313" key="3">
    <source>
        <dbReference type="Proteomes" id="UP000761574"/>
    </source>
</evidence>
<dbReference type="Proteomes" id="UP000761574">
    <property type="component" value="Unassembled WGS sequence"/>
</dbReference>
<dbReference type="RefSeq" id="WP_110457325.1">
    <property type="nucleotide sequence ID" value="NZ_BPFB01000022.1"/>
</dbReference>
<proteinExistence type="predicted"/>
<accession>A0ABQ4PIU2</accession>
<name>A0ABQ4PIU2_9GAMM</name>
<feature type="transmembrane region" description="Helical" evidence="1">
    <location>
        <begin position="32"/>
        <end position="58"/>
    </location>
</feature>
<gene>
    <name evidence="2" type="ORF">TUM4630_21030</name>
</gene>
<comment type="caution">
    <text evidence="2">The sequence shown here is derived from an EMBL/GenBank/DDBJ whole genome shotgun (WGS) entry which is preliminary data.</text>
</comment>
<sequence>MMTALKIAHWVGVLMLLVGLAIYGFTSLTQQIGGMLLVSSLIGLGLVLMSPFPIVLFIQWGQKQEKQD</sequence>
<organism evidence="2 3">
    <name type="scientific">Shewanella algidipiscicola</name>
    <dbReference type="NCBI Taxonomy" id="614070"/>
    <lineage>
        <taxon>Bacteria</taxon>
        <taxon>Pseudomonadati</taxon>
        <taxon>Pseudomonadota</taxon>
        <taxon>Gammaproteobacteria</taxon>
        <taxon>Alteromonadales</taxon>
        <taxon>Shewanellaceae</taxon>
        <taxon>Shewanella</taxon>
    </lineage>
</organism>
<keyword evidence="1" id="KW-0472">Membrane</keyword>
<evidence type="ECO:0000256" key="1">
    <source>
        <dbReference type="SAM" id="Phobius"/>
    </source>
</evidence>
<evidence type="ECO:0000313" key="2">
    <source>
        <dbReference type="EMBL" id="GIU47338.1"/>
    </source>
</evidence>
<keyword evidence="1" id="KW-1133">Transmembrane helix</keyword>
<dbReference type="EMBL" id="BPFB01000022">
    <property type="protein sequence ID" value="GIU47338.1"/>
    <property type="molecule type" value="Genomic_DNA"/>
</dbReference>
<keyword evidence="3" id="KW-1185">Reference proteome</keyword>
<reference evidence="2 3" key="1">
    <citation type="submission" date="2021-05" db="EMBL/GenBank/DDBJ databases">
        <title>Molecular characterization for Shewanella algae harboring chromosomal blaOXA-55-like strains isolated from clinical and environment sample.</title>
        <authorList>
            <person name="Ohama Y."/>
            <person name="Aoki K."/>
            <person name="Harada S."/>
            <person name="Moriya K."/>
            <person name="Ishii Y."/>
            <person name="Tateda K."/>
        </authorList>
    </citation>
    <scope>NUCLEOTIDE SEQUENCE [LARGE SCALE GENOMIC DNA]</scope>
    <source>
        <strain evidence="2 3">LMG 23746</strain>
    </source>
</reference>
<feature type="transmembrane region" description="Helical" evidence="1">
    <location>
        <begin position="7"/>
        <end position="26"/>
    </location>
</feature>
<protein>
    <submittedName>
        <fullName evidence="2">Uncharacterized protein</fullName>
    </submittedName>
</protein>
<keyword evidence="1" id="KW-0812">Transmembrane</keyword>